<dbReference type="OrthoDB" id="7452412at2"/>
<dbReference type="KEGG" id="sxa:FMM02_09660"/>
<evidence type="ECO:0008006" key="5">
    <source>
        <dbReference type="Google" id="ProtNLM"/>
    </source>
</evidence>
<feature type="compositionally biased region" description="Basic and acidic residues" evidence="1">
    <location>
        <begin position="58"/>
        <end position="86"/>
    </location>
</feature>
<dbReference type="AlphaFoldDB" id="A0A516ITH5"/>
<evidence type="ECO:0000313" key="4">
    <source>
        <dbReference type="Proteomes" id="UP000321857"/>
    </source>
</evidence>
<sequence length="95" mass="10389">MSLFPALAIYALLASSPATAEPAAQGEAVTSEARSEDAGDKMVCKSKRDHRTGSNMRAGRECRTAAEWKERERAAQRELTRLRDKQQTPGNALGR</sequence>
<evidence type="ECO:0000256" key="2">
    <source>
        <dbReference type="SAM" id="SignalP"/>
    </source>
</evidence>
<feature type="chain" id="PRO_5021972075" description="Secreted protein" evidence="2">
    <location>
        <begin position="21"/>
        <end position="95"/>
    </location>
</feature>
<accession>A0A516ITH5</accession>
<keyword evidence="4" id="KW-1185">Reference proteome</keyword>
<dbReference type="RefSeq" id="WP_147494641.1">
    <property type="nucleotide sequence ID" value="NZ_CP041659.1"/>
</dbReference>
<keyword evidence="2" id="KW-0732">Signal</keyword>
<organism evidence="3 4">
    <name type="scientific">Sphingomonas xanthus</name>
    <dbReference type="NCBI Taxonomy" id="2594473"/>
    <lineage>
        <taxon>Bacteria</taxon>
        <taxon>Pseudomonadati</taxon>
        <taxon>Pseudomonadota</taxon>
        <taxon>Alphaproteobacteria</taxon>
        <taxon>Sphingomonadales</taxon>
        <taxon>Sphingomonadaceae</taxon>
        <taxon>Sphingomonas</taxon>
    </lineage>
</organism>
<reference evidence="3 4" key="1">
    <citation type="submission" date="2019-07" db="EMBL/GenBank/DDBJ databases">
        <title>Sphingomonas AE3 Genome sequencing and assembly.</title>
        <authorList>
            <person name="Kim H."/>
        </authorList>
    </citation>
    <scope>NUCLEOTIDE SEQUENCE [LARGE SCALE GENOMIC DNA]</scope>
    <source>
        <strain evidence="3 4">AE3</strain>
    </source>
</reference>
<proteinExistence type="predicted"/>
<evidence type="ECO:0000256" key="1">
    <source>
        <dbReference type="SAM" id="MobiDB-lite"/>
    </source>
</evidence>
<feature type="compositionally biased region" description="Basic and acidic residues" evidence="1">
    <location>
        <begin position="33"/>
        <end position="43"/>
    </location>
</feature>
<dbReference type="Proteomes" id="UP000321857">
    <property type="component" value="Chromosome"/>
</dbReference>
<evidence type="ECO:0000313" key="3">
    <source>
        <dbReference type="EMBL" id="QDP20193.1"/>
    </source>
</evidence>
<dbReference type="EMBL" id="CP041659">
    <property type="protein sequence ID" value="QDP20193.1"/>
    <property type="molecule type" value="Genomic_DNA"/>
</dbReference>
<gene>
    <name evidence="3" type="ORF">FMM02_09660</name>
</gene>
<protein>
    <recommendedName>
        <fullName evidence="5">Secreted protein</fullName>
    </recommendedName>
</protein>
<feature type="signal peptide" evidence="2">
    <location>
        <begin position="1"/>
        <end position="20"/>
    </location>
</feature>
<feature type="region of interest" description="Disordered" evidence="1">
    <location>
        <begin position="18"/>
        <end position="95"/>
    </location>
</feature>
<name>A0A516ITH5_9SPHN</name>